<organism evidence="4 5">
    <name type="scientific">Clitoria ternatea</name>
    <name type="common">Butterfly pea</name>
    <dbReference type="NCBI Taxonomy" id="43366"/>
    <lineage>
        <taxon>Eukaryota</taxon>
        <taxon>Viridiplantae</taxon>
        <taxon>Streptophyta</taxon>
        <taxon>Embryophyta</taxon>
        <taxon>Tracheophyta</taxon>
        <taxon>Spermatophyta</taxon>
        <taxon>Magnoliopsida</taxon>
        <taxon>eudicotyledons</taxon>
        <taxon>Gunneridae</taxon>
        <taxon>Pentapetalae</taxon>
        <taxon>rosids</taxon>
        <taxon>fabids</taxon>
        <taxon>Fabales</taxon>
        <taxon>Fabaceae</taxon>
        <taxon>Papilionoideae</taxon>
        <taxon>50 kb inversion clade</taxon>
        <taxon>NPAAA clade</taxon>
        <taxon>indigoferoid/millettioid clade</taxon>
        <taxon>Phaseoleae</taxon>
        <taxon>Clitoria</taxon>
    </lineage>
</organism>
<dbReference type="Pfam" id="PF17681">
    <property type="entry name" value="GCP_N_terminal"/>
    <property type="match status" value="1"/>
</dbReference>
<dbReference type="InterPro" id="IPR041470">
    <property type="entry name" value="GCP_N"/>
</dbReference>
<dbReference type="GO" id="GO:0042393">
    <property type="term" value="F:histone binding"/>
    <property type="evidence" value="ECO:0007669"/>
    <property type="project" value="InterPro"/>
</dbReference>
<keyword evidence="1" id="KW-0493">Microtubule</keyword>
<feature type="domain" description="Gamma tubulin complex component protein N-terminal" evidence="3">
    <location>
        <begin position="89"/>
        <end position="147"/>
    </location>
</feature>
<accession>A0AAN9KKC0</accession>
<evidence type="ECO:0000259" key="2">
    <source>
        <dbReference type="Pfam" id="PF12165"/>
    </source>
</evidence>
<evidence type="ECO:0000313" key="4">
    <source>
        <dbReference type="EMBL" id="KAK7317334.1"/>
    </source>
</evidence>
<evidence type="ECO:0000313" key="5">
    <source>
        <dbReference type="Proteomes" id="UP001359559"/>
    </source>
</evidence>
<dbReference type="GO" id="GO:0006355">
    <property type="term" value="P:regulation of DNA-templated transcription"/>
    <property type="evidence" value="ECO:0007669"/>
    <property type="project" value="InterPro"/>
</dbReference>
<dbReference type="GO" id="GO:0005874">
    <property type="term" value="C:microtubule"/>
    <property type="evidence" value="ECO:0007669"/>
    <property type="project" value="UniProtKB-KW"/>
</dbReference>
<dbReference type="AlphaFoldDB" id="A0AAN9KKC0"/>
<comment type="caution">
    <text evidence="4">The sequence shown here is derived from an EMBL/GenBank/DDBJ whole genome shotgun (WGS) entry which is preliminary data.</text>
</comment>
<evidence type="ECO:0000259" key="3">
    <source>
        <dbReference type="Pfam" id="PF17681"/>
    </source>
</evidence>
<dbReference type="EMBL" id="JAYKXN010000001">
    <property type="protein sequence ID" value="KAK7317334.1"/>
    <property type="molecule type" value="Genomic_DNA"/>
</dbReference>
<protein>
    <submittedName>
        <fullName evidence="4">Uncharacterized protein</fullName>
    </submittedName>
</protein>
<proteinExistence type="predicted"/>
<keyword evidence="5" id="KW-1185">Reference proteome</keyword>
<sequence length="166" mass="18836">MASSPRTVEEIFKDFSARRTAVVRALTQDVDEFYGLYDPGKGGLFVVFFHLKNYGAFLEKDGAGIRGTIKLTRFEKGDIDLSKSLWTHQDYQAMVAQLEHQFRLGQGLWFYCQPMTRSMQALSTVIQKASINNFSGSAILNLLQSQVLKFQLLTLLYMLMKFSLGS</sequence>
<feature type="domain" description="Alfin N-terminal" evidence="2">
    <location>
        <begin position="7"/>
        <end position="45"/>
    </location>
</feature>
<name>A0AAN9KKC0_CLITE</name>
<dbReference type="InterPro" id="IPR021998">
    <property type="entry name" value="Alfin_N"/>
</dbReference>
<dbReference type="Pfam" id="PF12165">
    <property type="entry name" value="Alfin"/>
    <property type="match status" value="1"/>
</dbReference>
<dbReference type="Proteomes" id="UP001359559">
    <property type="component" value="Unassembled WGS sequence"/>
</dbReference>
<evidence type="ECO:0000256" key="1">
    <source>
        <dbReference type="ARBA" id="ARBA00022701"/>
    </source>
</evidence>
<reference evidence="4 5" key="1">
    <citation type="submission" date="2024-01" db="EMBL/GenBank/DDBJ databases">
        <title>The genomes of 5 underutilized Papilionoideae crops provide insights into root nodulation and disease resistance.</title>
        <authorList>
            <person name="Yuan L."/>
        </authorList>
    </citation>
    <scope>NUCLEOTIDE SEQUENCE [LARGE SCALE GENOMIC DNA]</scope>
    <source>
        <strain evidence="4">LY-2023</strain>
        <tissue evidence="4">Leaf</tissue>
    </source>
</reference>
<gene>
    <name evidence="4" type="ORF">RJT34_01469</name>
</gene>